<feature type="transmembrane region" description="Helical" evidence="1">
    <location>
        <begin position="20"/>
        <end position="42"/>
    </location>
</feature>
<evidence type="ECO:0000313" key="2">
    <source>
        <dbReference type="EMBL" id="EEO42519.2"/>
    </source>
</evidence>
<keyword evidence="1" id="KW-1133">Transmembrane helix</keyword>
<keyword evidence="1" id="KW-0472">Membrane</keyword>
<proteinExistence type="predicted"/>
<dbReference type="EMBL" id="CP007062">
    <property type="protein sequence ID" value="EEO42519.2"/>
    <property type="molecule type" value="Genomic_DNA"/>
</dbReference>
<evidence type="ECO:0000256" key="1">
    <source>
        <dbReference type="SAM" id="Phobius"/>
    </source>
</evidence>
<name>A0A140PQU4_9FUSO</name>
<protein>
    <submittedName>
        <fullName evidence="2">Uncharacterized protein</fullName>
    </submittedName>
</protein>
<evidence type="ECO:0000313" key="3">
    <source>
        <dbReference type="Proteomes" id="UP000002799"/>
    </source>
</evidence>
<accession>A0A140PQU4</accession>
<gene>
    <name evidence="2" type="ORF">FSDG_01078</name>
</gene>
<dbReference type="RefSeq" id="WP_008798426.1">
    <property type="nucleotide sequence ID" value="NZ_AKBT01000001.1"/>
</dbReference>
<dbReference type="eggNOG" id="ENOG502ZQJ9">
    <property type="taxonomic scope" value="Bacteria"/>
</dbReference>
<dbReference type="Proteomes" id="UP000002799">
    <property type="component" value="Chromosome"/>
</dbReference>
<organism evidence="2">
    <name type="scientific">Fusobacterium animalis 7_1</name>
    <dbReference type="NCBI Taxonomy" id="457405"/>
    <lineage>
        <taxon>Bacteria</taxon>
        <taxon>Fusobacteriati</taxon>
        <taxon>Fusobacteriota</taxon>
        <taxon>Fusobacteriia</taxon>
        <taxon>Fusobacteriales</taxon>
        <taxon>Fusobacteriaceae</taxon>
        <taxon>Fusobacterium</taxon>
    </lineage>
</organism>
<sequence>MIVLCSKTSNEKEEKLKKEYLQVFYLLVFFTYFFFAIISNYFQHYEYVFSDVNNKKKYEIFSDIRTFYGYIDLENDMYEEGQLADFRIKEVYEDKNNFIGCDFEYNYETNKKEERYYIVIDKNKASMKIFSEKEFKEKYNISDDKFINIYTFLKKKGTKIGRYR</sequence>
<dbReference type="HOGENOM" id="CLU_1675366_0_0_0"/>
<reference evidence="2 3" key="1">
    <citation type="submission" date="2013-11" db="EMBL/GenBank/DDBJ databases">
        <title>The Genome Sequence of Fusobacterium sp. 7_1.</title>
        <authorList>
            <consortium name="The Broad Institute Genome Sequencing Platform"/>
            <person name="Earl A."/>
            <person name="Ward D."/>
            <person name="Feldgarden M."/>
            <person name="Gevers D."/>
            <person name="Strauss J."/>
            <person name="Ambrose C.E."/>
            <person name="Allen-Vercoe E."/>
            <person name="Walker B."/>
            <person name="Young S.K."/>
            <person name="Zeng Q."/>
            <person name="Gargeya S."/>
            <person name="Fitzgerald M."/>
            <person name="Haas B."/>
            <person name="Abouelleil A."/>
            <person name="Alvarado L."/>
            <person name="Arachchi H.M."/>
            <person name="Berlin A.M."/>
            <person name="Chapman S.B."/>
            <person name="Goldberg J."/>
            <person name="Griggs A."/>
            <person name="Gujja S."/>
            <person name="Hansen M."/>
            <person name="Howarth C."/>
            <person name="Imamovic A."/>
            <person name="Larimer J."/>
            <person name="McCowen C."/>
            <person name="Montmayeur A."/>
            <person name="Murphy C."/>
            <person name="Neiman D."/>
            <person name="Pearson M."/>
            <person name="Priest M."/>
            <person name="Roberts A."/>
            <person name="Saif S."/>
            <person name="Shea T."/>
            <person name="Sisk P."/>
            <person name="Sykes S."/>
            <person name="Wortman J."/>
            <person name="Nusbaum C."/>
            <person name="Birren B."/>
        </authorList>
    </citation>
    <scope>NUCLEOTIDE SEQUENCE [LARGE SCALE GENOMIC DNA]</scope>
    <source>
        <strain evidence="2 3">7_1</strain>
    </source>
</reference>
<dbReference type="KEGG" id="fne:FSDG_01078"/>
<dbReference type="AlphaFoldDB" id="A0A140PQU4"/>
<keyword evidence="1" id="KW-0812">Transmembrane</keyword>